<reference evidence="2 3" key="1">
    <citation type="journal article" date="2010" name="Cell">
        <title>The genome of Naegleria gruberi illuminates early eukaryotic versatility.</title>
        <authorList>
            <person name="Fritz-Laylin L.K."/>
            <person name="Prochnik S.E."/>
            <person name="Ginger M.L."/>
            <person name="Dacks J.B."/>
            <person name="Carpenter M.L."/>
            <person name="Field M.C."/>
            <person name="Kuo A."/>
            <person name="Paredez A."/>
            <person name="Chapman J."/>
            <person name="Pham J."/>
            <person name="Shu S."/>
            <person name="Neupane R."/>
            <person name="Cipriano M."/>
            <person name="Mancuso J."/>
            <person name="Tu H."/>
            <person name="Salamov A."/>
            <person name="Lindquist E."/>
            <person name="Shapiro H."/>
            <person name="Lucas S."/>
            <person name="Grigoriev I.V."/>
            <person name="Cande W.Z."/>
            <person name="Fulton C."/>
            <person name="Rokhsar D.S."/>
            <person name="Dawson S.C."/>
        </authorList>
    </citation>
    <scope>NUCLEOTIDE SEQUENCE [LARGE SCALE GENOMIC DNA]</scope>
    <source>
        <strain evidence="2 3">NEG-M</strain>
    </source>
</reference>
<name>D2V1Y6_NAEGR</name>
<dbReference type="GeneID" id="8862560"/>
<dbReference type="InParanoid" id="D2V1Y6"/>
<dbReference type="PANTHER" id="PTHR43016">
    <property type="entry name" value="PRESEQUENCE PROTEASE"/>
    <property type="match status" value="1"/>
</dbReference>
<accession>D2V1Y6</accession>
<dbReference type="InterPro" id="IPR011765">
    <property type="entry name" value="Pept_M16_N"/>
</dbReference>
<gene>
    <name evidence="2" type="ORF">NAEGRDRAFT_45982</name>
</gene>
<dbReference type="Proteomes" id="UP000006671">
    <property type="component" value="Unassembled WGS sequence"/>
</dbReference>
<evidence type="ECO:0000259" key="1">
    <source>
        <dbReference type="SMART" id="SM01264"/>
    </source>
</evidence>
<feature type="domain" description="Peptidase M16C associated" evidence="1">
    <location>
        <begin position="394"/>
        <end position="657"/>
    </location>
</feature>
<dbReference type="EMBL" id="GG738848">
    <property type="protein sequence ID" value="EFC49241.1"/>
    <property type="molecule type" value="Genomic_DNA"/>
</dbReference>
<dbReference type="Pfam" id="PF00675">
    <property type="entry name" value="Peptidase_M16"/>
    <property type="match status" value="1"/>
</dbReference>
<dbReference type="Pfam" id="PF05193">
    <property type="entry name" value="Peptidase_M16_C"/>
    <property type="match status" value="1"/>
</dbReference>
<dbReference type="GO" id="GO:0004222">
    <property type="term" value="F:metalloendopeptidase activity"/>
    <property type="evidence" value="ECO:0007669"/>
    <property type="project" value="TreeGrafter"/>
</dbReference>
<dbReference type="MEROPS" id="M16.009"/>
<dbReference type="GO" id="GO:0016485">
    <property type="term" value="P:protein processing"/>
    <property type="evidence" value="ECO:0007669"/>
    <property type="project" value="TreeGrafter"/>
</dbReference>
<dbReference type="Gene3D" id="3.30.830.10">
    <property type="entry name" value="Metalloenzyme, LuxS/M16 peptidase-like"/>
    <property type="match status" value="5"/>
</dbReference>
<dbReference type="VEuPathDB" id="AmoebaDB:NAEGRDRAFT_45982"/>
<dbReference type="STRING" id="5762.D2V1Y6"/>
<dbReference type="SUPFAM" id="SSF63411">
    <property type="entry name" value="LuxS/MPP-like metallohydrolase"/>
    <property type="match status" value="4"/>
</dbReference>
<dbReference type="InterPro" id="IPR007863">
    <property type="entry name" value="Peptidase_M16_C"/>
</dbReference>
<dbReference type="OrthoDB" id="10250783at2759"/>
<dbReference type="GO" id="GO:0046872">
    <property type="term" value="F:metal ion binding"/>
    <property type="evidence" value="ECO:0007669"/>
    <property type="project" value="InterPro"/>
</dbReference>
<dbReference type="InterPro" id="IPR013578">
    <property type="entry name" value="Peptidase_M16C_assoc"/>
</dbReference>
<dbReference type="OMA" id="PCTKIIV"/>
<dbReference type="RefSeq" id="XP_002681985.1">
    <property type="nucleotide sequence ID" value="XM_002681939.1"/>
</dbReference>
<proteinExistence type="predicted"/>
<protein>
    <submittedName>
        <fullName evidence="2">Predicted protein</fullName>
    </submittedName>
</protein>
<dbReference type="InterPro" id="IPR055130">
    <property type="entry name" value="PreP_C"/>
</dbReference>
<dbReference type="InterPro" id="IPR011249">
    <property type="entry name" value="Metalloenz_LuxS/M16"/>
</dbReference>
<dbReference type="SMART" id="SM01264">
    <property type="entry name" value="M16C_associated"/>
    <property type="match status" value="1"/>
</dbReference>
<keyword evidence="3" id="KW-1185">Reference proteome</keyword>
<dbReference type="AlphaFoldDB" id="D2V1Y6"/>
<evidence type="ECO:0000313" key="2">
    <source>
        <dbReference type="EMBL" id="EFC49241.1"/>
    </source>
</evidence>
<dbReference type="KEGG" id="ngr:NAEGRDRAFT_45982"/>
<dbReference type="Pfam" id="PF22516">
    <property type="entry name" value="PreP_C"/>
    <property type="match status" value="1"/>
</dbReference>
<dbReference type="PANTHER" id="PTHR43016:SF13">
    <property type="entry name" value="PRESEQUENCE PROTEASE, MITOCHONDRIAL"/>
    <property type="match status" value="1"/>
</dbReference>
<organism evidence="3">
    <name type="scientific">Naegleria gruberi</name>
    <name type="common">Amoeba</name>
    <dbReference type="NCBI Taxonomy" id="5762"/>
    <lineage>
        <taxon>Eukaryota</taxon>
        <taxon>Discoba</taxon>
        <taxon>Heterolobosea</taxon>
        <taxon>Tetramitia</taxon>
        <taxon>Eutetramitia</taxon>
        <taxon>Vahlkampfiidae</taxon>
        <taxon>Naegleria</taxon>
    </lineage>
</organism>
<evidence type="ECO:0000313" key="3">
    <source>
        <dbReference type="Proteomes" id="UP000006671"/>
    </source>
</evidence>
<sequence length="926" mass="107962">MDNQNDQNNFFSISFKTPPKDDTGLTHILEHLVLCGSKKFPVRDAFFSMLKRSMSTYMNAWTAADITSYPFGTLNEKDYYNLMQIYLDAVFNPLLRELDFSQEGHRYEFEEENIQSNLTFKGVVYNEMQGVVGDANNFFSFEMNRLLFEKFKALNNSFEFLHGYSVNYGGEPRNIIDLKYEELVAYHKKYYAPNNALVFTYGNLPLTNHLDFFKNEKILDQFGEMEYVKSVQEELKQVKDFQVQPYTTEIIYTEGPEESIVHNPEKQLKYSMTFFMNRPIDGYFETFCLQIIDLLLLDNPRGPLYQTIIESKLAPRFISITGYEKTDLLRKQTAFIIGVTDVGESDIPLIENAINQTLEKNIKLLRTQVRENPNFFQNLMRKYFRKDNSFSVVMRPNKMHLDKFKEFEREKLKSIERSMSEQERTNTLSQAITLKNHQSAEKLKDVDSILPSLNINDIRPKILYSIDPHVKEFTIHGRKVSLFIQHTNGLVHFSLDFDLWDGEHISISDDSSIDLLPFFTYSITKMGTKYLDKKELSEKIGLYTGGISSSVYMTPRYNTANHVNNLGRFGLEFDSESTLENFPTLLNLIDDIINSPRFVDVEYLERLFEEYSTSISESLTQNGNEFSQSYSSSFLSDYSKLSERISGISHFLFIKDYKEKHANNLPEVLLEDMKKILRHVFKNVSVAITTEPENIESVKTNLIPFLQQFEFTDIGKKHSFKTTTQEKEEKSKTFIGLNFPVNYASISMFVNTTYYEKDAASLSVFSTFLFPILHKEIREKGGAYGQNSRVSVGDQTFSFFTYRDPQTYNSIQVFRKVISNICEGNETEITEKELFESKLSMFKRLDKPIEPHSLFTTRYLYDISDEMRQNYRTNLINVSVHDLYSVCKKYLLNPDLYHVTIVGNEQKIDTDLTDRNEWEIIKISSK</sequence>
<dbReference type="Pfam" id="PF08367">
    <property type="entry name" value="M16C_assoc"/>
    <property type="match status" value="1"/>
</dbReference>
<dbReference type="eggNOG" id="KOG2019">
    <property type="taxonomic scope" value="Eukaryota"/>
</dbReference>